<sequence>MFLNKIISPGIANNNTSLWYLSRNSFVIPVVSEISEGSVFVGKIFGLVTDADNQDSSYRSRDVGRVLGHISWLLDEAQKSDSADTIGNERDIKRIN</sequence>
<keyword evidence="2" id="KW-1185">Reference proteome</keyword>
<comment type="caution">
    <text evidence="1">The sequence shown here is derived from an EMBL/GenBank/DDBJ whole genome shotgun (WGS) entry which is preliminary data.</text>
</comment>
<accession>A0A2I1GFJ1</accession>
<dbReference type="AlphaFoldDB" id="A0A2I1GFJ1"/>
<dbReference type="Proteomes" id="UP000234323">
    <property type="component" value="Unassembled WGS sequence"/>
</dbReference>
<protein>
    <submittedName>
        <fullName evidence="1">Uncharacterized protein</fullName>
    </submittedName>
</protein>
<proteinExistence type="predicted"/>
<dbReference type="EMBL" id="LLXI01000381">
    <property type="protein sequence ID" value="PKY45401.1"/>
    <property type="molecule type" value="Genomic_DNA"/>
</dbReference>
<gene>
    <name evidence="1" type="ORF">RhiirA4_459965</name>
</gene>
<reference evidence="1 2" key="1">
    <citation type="submission" date="2015-10" db="EMBL/GenBank/DDBJ databases">
        <title>Genome analyses suggest a sexual origin of heterokaryosis in a supposedly ancient asexual fungus.</title>
        <authorList>
            <person name="Ropars J."/>
            <person name="Sedzielewska K."/>
            <person name="Noel J."/>
            <person name="Charron P."/>
            <person name="Farinelli L."/>
            <person name="Marton T."/>
            <person name="Kruger M."/>
            <person name="Pelin A."/>
            <person name="Brachmann A."/>
            <person name="Corradi N."/>
        </authorList>
    </citation>
    <scope>NUCLEOTIDE SEQUENCE [LARGE SCALE GENOMIC DNA]</scope>
    <source>
        <strain evidence="1 2">A4</strain>
    </source>
</reference>
<evidence type="ECO:0000313" key="1">
    <source>
        <dbReference type="EMBL" id="PKY45401.1"/>
    </source>
</evidence>
<name>A0A2I1GFJ1_9GLOM</name>
<organism evidence="1 2">
    <name type="scientific">Rhizophagus irregularis</name>
    <dbReference type="NCBI Taxonomy" id="588596"/>
    <lineage>
        <taxon>Eukaryota</taxon>
        <taxon>Fungi</taxon>
        <taxon>Fungi incertae sedis</taxon>
        <taxon>Mucoromycota</taxon>
        <taxon>Glomeromycotina</taxon>
        <taxon>Glomeromycetes</taxon>
        <taxon>Glomerales</taxon>
        <taxon>Glomeraceae</taxon>
        <taxon>Rhizophagus</taxon>
    </lineage>
</organism>
<evidence type="ECO:0000313" key="2">
    <source>
        <dbReference type="Proteomes" id="UP000234323"/>
    </source>
</evidence>